<feature type="domain" description="Response regulatory" evidence="3">
    <location>
        <begin position="1"/>
        <end position="26"/>
    </location>
</feature>
<protein>
    <recommendedName>
        <fullName evidence="3">Response regulatory domain-containing protein</fullName>
    </recommendedName>
</protein>
<accession>A0A160FMD3</accession>
<gene>
    <name evidence="4" type="ORF">AYM40_15940</name>
</gene>
<evidence type="ECO:0000313" key="5">
    <source>
        <dbReference type="Proteomes" id="UP000076852"/>
    </source>
</evidence>
<name>A0A160FMD3_9BURK</name>
<evidence type="ECO:0000256" key="2">
    <source>
        <dbReference type="SAM" id="MobiDB-lite"/>
    </source>
</evidence>
<comment type="caution">
    <text evidence="1">Lacks conserved residue(s) required for the propagation of feature annotation.</text>
</comment>
<dbReference type="PROSITE" id="PS50110">
    <property type="entry name" value="RESPONSE_REGULATORY"/>
    <property type="match status" value="1"/>
</dbReference>
<dbReference type="AlphaFoldDB" id="A0A160FMD3"/>
<evidence type="ECO:0000259" key="3">
    <source>
        <dbReference type="PROSITE" id="PS50110"/>
    </source>
</evidence>
<dbReference type="InterPro" id="IPR001789">
    <property type="entry name" value="Sig_transdc_resp-reg_receiver"/>
</dbReference>
<dbReference type="EMBL" id="CP014578">
    <property type="protein sequence ID" value="ANB73681.1"/>
    <property type="molecule type" value="Genomic_DNA"/>
</dbReference>
<dbReference type="SUPFAM" id="SSF52172">
    <property type="entry name" value="CheY-like"/>
    <property type="match status" value="1"/>
</dbReference>
<dbReference type="InterPro" id="IPR011006">
    <property type="entry name" value="CheY-like_superfamily"/>
</dbReference>
<keyword evidence="5" id="KW-1185">Reference proteome</keyword>
<evidence type="ECO:0000313" key="4">
    <source>
        <dbReference type="EMBL" id="ANB73681.1"/>
    </source>
</evidence>
<organism evidence="4 5">
    <name type="scientific">Paraburkholderia phytofirmans OLGA172</name>
    <dbReference type="NCBI Taxonomy" id="1417228"/>
    <lineage>
        <taxon>Bacteria</taxon>
        <taxon>Pseudomonadati</taxon>
        <taxon>Pseudomonadota</taxon>
        <taxon>Betaproteobacteria</taxon>
        <taxon>Burkholderiales</taxon>
        <taxon>Burkholderiaceae</taxon>
        <taxon>Paraburkholderia</taxon>
    </lineage>
</organism>
<evidence type="ECO:0000256" key="1">
    <source>
        <dbReference type="PROSITE-ProRule" id="PRU00169"/>
    </source>
</evidence>
<reference evidence="4 5" key="1">
    <citation type="journal article" date="2016" name="Gene">
        <title>PacBio SMRT assembly of a complex multi-replicon genome reveals chlorocatechol degradative operon in a region of genome plasticity.</title>
        <authorList>
            <person name="Ricker N."/>
            <person name="Shen S.Y."/>
            <person name="Goordial J."/>
            <person name="Jin S."/>
            <person name="Fulthorpe R.R."/>
        </authorList>
    </citation>
    <scope>NUCLEOTIDE SEQUENCE [LARGE SCALE GENOMIC DNA]</scope>
    <source>
        <strain evidence="4 5">OLGA172</strain>
    </source>
</reference>
<proteinExistence type="predicted"/>
<sequence>MKGGAVDFLTKPLDEDALMRAVDAALGRGDVLREEVENAATLPDRYRQGRLENSQVSDFPDSRIQADFTRRQ</sequence>
<dbReference type="RefSeq" id="WP_063497057.1">
    <property type="nucleotide sequence ID" value="NZ_CP014578.1"/>
</dbReference>
<dbReference type="KEGG" id="buz:AYM40_15940"/>
<dbReference type="Proteomes" id="UP000076852">
    <property type="component" value="Chromosome 1"/>
</dbReference>
<dbReference type="Gene3D" id="3.40.50.2300">
    <property type="match status" value="1"/>
</dbReference>
<dbReference type="GO" id="GO:0000160">
    <property type="term" value="P:phosphorelay signal transduction system"/>
    <property type="evidence" value="ECO:0007669"/>
    <property type="project" value="InterPro"/>
</dbReference>
<feature type="region of interest" description="Disordered" evidence="2">
    <location>
        <begin position="51"/>
        <end position="72"/>
    </location>
</feature>